<dbReference type="EMBL" id="JAWWNJ010000076">
    <property type="protein sequence ID" value="KAK7006199.1"/>
    <property type="molecule type" value="Genomic_DNA"/>
</dbReference>
<organism evidence="2 3">
    <name type="scientific">Favolaschia claudopus</name>
    <dbReference type="NCBI Taxonomy" id="2862362"/>
    <lineage>
        <taxon>Eukaryota</taxon>
        <taxon>Fungi</taxon>
        <taxon>Dikarya</taxon>
        <taxon>Basidiomycota</taxon>
        <taxon>Agaricomycotina</taxon>
        <taxon>Agaricomycetes</taxon>
        <taxon>Agaricomycetidae</taxon>
        <taxon>Agaricales</taxon>
        <taxon>Marasmiineae</taxon>
        <taxon>Mycenaceae</taxon>
        <taxon>Favolaschia</taxon>
    </lineage>
</organism>
<dbReference type="SMART" id="SM00220">
    <property type="entry name" value="S_TKc"/>
    <property type="match status" value="1"/>
</dbReference>
<evidence type="ECO:0000313" key="3">
    <source>
        <dbReference type="Proteomes" id="UP001362999"/>
    </source>
</evidence>
<keyword evidence="2" id="KW-0418">Kinase</keyword>
<dbReference type="AlphaFoldDB" id="A0AAW0AAE6"/>
<dbReference type="InterPro" id="IPR000719">
    <property type="entry name" value="Prot_kinase_dom"/>
</dbReference>
<keyword evidence="3" id="KW-1185">Reference proteome</keyword>
<evidence type="ECO:0000313" key="2">
    <source>
        <dbReference type="EMBL" id="KAK7006199.1"/>
    </source>
</evidence>
<comment type="caution">
    <text evidence="2">The sequence shown here is derived from an EMBL/GenBank/DDBJ whole genome shotgun (WGS) entry which is preliminary data.</text>
</comment>
<dbReference type="GO" id="GO:0005524">
    <property type="term" value="F:ATP binding"/>
    <property type="evidence" value="ECO:0007669"/>
    <property type="project" value="InterPro"/>
</dbReference>
<dbReference type="PANTHER" id="PTHR44329">
    <property type="entry name" value="SERINE/THREONINE-PROTEIN KINASE TNNI3K-RELATED"/>
    <property type="match status" value="1"/>
</dbReference>
<dbReference type="Proteomes" id="UP001362999">
    <property type="component" value="Unassembled WGS sequence"/>
</dbReference>
<dbReference type="SUPFAM" id="SSF56112">
    <property type="entry name" value="Protein kinase-like (PK-like)"/>
    <property type="match status" value="1"/>
</dbReference>
<reference evidence="2 3" key="1">
    <citation type="journal article" date="2024" name="J Genomics">
        <title>Draft genome sequencing and assembly of Favolaschia claudopus CIRM-BRFM 2984 isolated from oak limbs.</title>
        <authorList>
            <person name="Navarro D."/>
            <person name="Drula E."/>
            <person name="Chaduli D."/>
            <person name="Cazenave R."/>
            <person name="Ahrendt S."/>
            <person name="Wang J."/>
            <person name="Lipzen A."/>
            <person name="Daum C."/>
            <person name="Barry K."/>
            <person name="Grigoriev I.V."/>
            <person name="Favel A."/>
            <person name="Rosso M.N."/>
            <person name="Martin F."/>
        </authorList>
    </citation>
    <scope>NUCLEOTIDE SEQUENCE [LARGE SCALE GENOMIC DNA]</scope>
    <source>
        <strain evidence="2 3">CIRM-BRFM 2984</strain>
    </source>
</reference>
<dbReference type="InterPro" id="IPR051681">
    <property type="entry name" value="Ser/Thr_Kinases-Pseudokinases"/>
</dbReference>
<feature type="domain" description="Protein kinase" evidence="1">
    <location>
        <begin position="126"/>
        <end position="332"/>
    </location>
</feature>
<accession>A0AAW0AAE6</accession>
<name>A0AAW0AAE6_9AGAR</name>
<proteinExistence type="predicted"/>
<protein>
    <submittedName>
        <fullName evidence="2">Serine/threonine-protein kinase PLK4</fullName>
    </submittedName>
</protein>
<dbReference type="PANTHER" id="PTHR44329:SF214">
    <property type="entry name" value="PROTEIN KINASE DOMAIN-CONTAINING PROTEIN"/>
    <property type="match status" value="1"/>
</dbReference>
<evidence type="ECO:0000259" key="1">
    <source>
        <dbReference type="SMART" id="SM00220"/>
    </source>
</evidence>
<gene>
    <name evidence="2" type="ORF">R3P38DRAFT_3601954</name>
</gene>
<dbReference type="Gene3D" id="1.10.510.10">
    <property type="entry name" value="Transferase(Phosphotransferase) domain 1"/>
    <property type="match status" value="1"/>
</dbReference>
<sequence length="337" mass="37935">MDPHNLCERFVRIPPQTVKRYASRNESFLTEIRRIREESDKLRSASNVLDQSADAFFESSSFHAIYHISSRELYLAIYDVPGALSGNILRLRANIPWEKISTHSEIRGDDISAIPFRSFGDLDYPDEDTTDLVAQLPLVAFDEEIHFTKVSRLRSEIPNLLKAKGLPHVVQLLGRTGDGQLVFPKLLPITSIWFAPRGIALFKRILLQLAQALIALHLIGIIHRDIHIANILISSDHQPDRLLCPEISDAYASRANIPTAQAPYSEKSDVFMFGSFMAEMILQNTVRMPWQVGEDGDWVPPAPFRSIVLACVAREPSARPTMIQVKAMLEAICEPAE</sequence>
<dbReference type="GO" id="GO:0004674">
    <property type="term" value="F:protein serine/threonine kinase activity"/>
    <property type="evidence" value="ECO:0007669"/>
    <property type="project" value="TreeGrafter"/>
</dbReference>
<keyword evidence="2" id="KW-0808">Transferase</keyword>
<dbReference type="InterPro" id="IPR011009">
    <property type="entry name" value="Kinase-like_dom_sf"/>
</dbReference>